<proteinExistence type="predicted"/>
<dbReference type="InterPro" id="IPR039565">
    <property type="entry name" value="BamD-like"/>
</dbReference>
<dbReference type="SUPFAM" id="SSF48452">
    <property type="entry name" value="TPR-like"/>
    <property type="match status" value="1"/>
</dbReference>
<sequence>MKKCFPLVVAIAAGAGMMVSCSNNDDVMMLAGNTQAASSEGEALYQKAKAADDAGKTTKAIKQYENVADKYPFAPSSAQARFRQAELLEQRGEVQKSFDAYQKFLTRYQGSGLYSTALERQAKMAQGAADGEVKSSFLGLRSKLSTDKVVEMLSKVRDNAPRSATSAKAQFTIGELYQGKKKAKEAIEAYRKLVRDQPESSYAPEALFRVGVVLMEEADRGNRNQATLDLAGEAFQDYLLQYPGHSKNAEARRLSKNLNSRELQRSVEIAEYYDKAGQYESAKIYYREVLRKAGSGAAYDKAKARLKELGE</sequence>
<evidence type="ECO:0000313" key="4">
    <source>
        <dbReference type="EMBL" id="MFD2257909.1"/>
    </source>
</evidence>
<comment type="caution">
    <text evidence="4">The sequence shown here is derived from an EMBL/GenBank/DDBJ whole genome shotgun (WGS) entry which is preliminary data.</text>
</comment>
<gene>
    <name evidence="4" type="ORF">ACFSSA_14605</name>
</gene>
<evidence type="ECO:0000313" key="5">
    <source>
        <dbReference type="Proteomes" id="UP001597375"/>
    </source>
</evidence>
<dbReference type="PROSITE" id="PS50005">
    <property type="entry name" value="TPR"/>
    <property type="match status" value="1"/>
</dbReference>
<keyword evidence="1" id="KW-0732">Signal</keyword>
<evidence type="ECO:0000256" key="2">
    <source>
        <dbReference type="PROSITE-ProRule" id="PRU00339"/>
    </source>
</evidence>
<dbReference type="Proteomes" id="UP001597375">
    <property type="component" value="Unassembled WGS sequence"/>
</dbReference>
<evidence type="ECO:0000256" key="1">
    <source>
        <dbReference type="ARBA" id="ARBA00022729"/>
    </source>
</evidence>
<accession>A0ABW5DDB2</accession>
<dbReference type="InterPro" id="IPR019734">
    <property type="entry name" value="TPR_rpt"/>
</dbReference>
<feature type="repeat" description="TPR" evidence="2">
    <location>
        <begin position="167"/>
        <end position="200"/>
    </location>
</feature>
<dbReference type="PROSITE" id="PS51257">
    <property type="entry name" value="PROKAR_LIPOPROTEIN"/>
    <property type="match status" value="1"/>
</dbReference>
<evidence type="ECO:0000259" key="3">
    <source>
        <dbReference type="Pfam" id="PF13525"/>
    </source>
</evidence>
<keyword evidence="5" id="KW-1185">Reference proteome</keyword>
<dbReference type="Pfam" id="PF13432">
    <property type="entry name" value="TPR_16"/>
    <property type="match status" value="1"/>
</dbReference>
<reference evidence="5" key="1">
    <citation type="journal article" date="2019" name="Int. J. Syst. Evol. Microbiol.">
        <title>The Global Catalogue of Microorganisms (GCM) 10K type strain sequencing project: providing services to taxonomists for standard genome sequencing and annotation.</title>
        <authorList>
            <consortium name="The Broad Institute Genomics Platform"/>
            <consortium name="The Broad Institute Genome Sequencing Center for Infectious Disease"/>
            <person name="Wu L."/>
            <person name="Ma J."/>
        </authorList>
    </citation>
    <scope>NUCLEOTIDE SEQUENCE [LARGE SCALE GENOMIC DNA]</scope>
    <source>
        <strain evidence="5">CGMCC 4.7106</strain>
    </source>
</reference>
<dbReference type="Gene3D" id="1.25.40.10">
    <property type="entry name" value="Tetratricopeptide repeat domain"/>
    <property type="match status" value="2"/>
</dbReference>
<name>A0ABW5DDB2_9BACT</name>
<keyword evidence="2" id="KW-0802">TPR repeat</keyword>
<dbReference type="Pfam" id="PF13525">
    <property type="entry name" value="YfiO"/>
    <property type="match status" value="1"/>
</dbReference>
<feature type="domain" description="Outer membrane lipoprotein BamD-like" evidence="3">
    <location>
        <begin position="149"/>
        <end position="292"/>
    </location>
</feature>
<dbReference type="RefSeq" id="WP_386821311.1">
    <property type="nucleotide sequence ID" value="NZ_JBHUIT010000034.1"/>
</dbReference>
<dbReference type="InterPro" id="IPR011990">
    <property type="entry name" value="TPR-like_helical_dom_sf"/>
</dbReference>
<protein>
    <submittedName>
        <fullName evidence="4">Outer membrane protein assembly factor BamD</fullName>
    </submittedName>
</protein>
<dbReference type="EMBL" id="JBHUIT010000034">
    <property type="protein sequence ID" value="MFD2257909.1"/>
    <property type="molecule type" value="Genomic_DNA"/>
</dbReference>
<dbReference type="SMART" id="SM00028">
    <property type="entry name" value="TPR"/>
    <property type="match status" value="4"/>
</dbReference>
<organism evidence="4 5">
    <name type="scientific">Luteolibacter algae</name>
    <dbReference type="NCBI Taxonomy" id="454151"/>
    <lineage>
        <taxon>Bacteria</taxon>
        <taxon>Pseudomonadati</taxon>
        <taxon>Verrucomicrobiota</taxon>
        <taxon>Verrucomicrobiia</taxon>
        <taxon>Verrucomicrobiales</taxon>
        <taxon>Verrucomicrobiaceae</taxon>
        <taxon>Luteolibacter</taxon>
    </lineage>
</organism>